<dbReference type="Pfam" id="PF17917">
    <property type="entry name" value="RT_RNaseH"/>
    <property type="match status" value="1"/>
</dbReference>
<sequence length="753" mass="85604">MLEDLESVLRALADANLTLKPSKCSFGIRTLDYLGFRITEGEIRPGRKVDALANFPRPQDAHEVRRFLGLAGYFQRFIVKYAEIAEPLTQLTGKDVPYCWQDDQQTAFDTLKDKLCTEPVVAMYNPNAAVTEVHTDASAKALSGILFQGDRTTDLRMIYAVSKRATSAESKYHSSRLELYAIIWTLNRLRHYLLGIRFTVITDCQALVYLNVHKTTKPQIARWYEILQEFDFEIKYRPGTRMSHVDALSRVLYDGAEPDDSVDVEISNRVDVYVTMTKHEAVRLLQATDEGTRRIIELLNGEPTQNNNEATGYQVTEGVLYKVHRGRPLLVVPKSMRKGVVIAAYDYGGHFAVDRTVARITDDYWFVGMKRYVKQHIAMCVDCLTNKKPAGPKPGFLHPIPPGRRPFQTIHLDHLGPFETTITKNKYLLVLVDNLTKYTMLYPCKTTNAAAVVRVLDKFCSERGIPDRIITDRGTCFTANAFGKFCSDREIRHTLNSTRHPQANGQVERANRTIVSLLSVTATEHNNWDTQLRYVENMLNTAPNKSTTKTPYETLHGYLPRFHKGILPTLSLTRNNWRDPQEIQTEARRNIIDAQRAMKISHDRKRYEGVRYEVGEVVVMTKPPVPHISAKLQPKYRVKPLQVMEVLPGDTYRVAELATDGHEVYATTAHVSQLKSWTVLNEKDDSDEGEDDSDEGKDDSDEEVDGTANPPKNDEIHAGNNREGRAEQTMMGPKRSTRTRQTPKYLEDYSTTG</sequence>
<evidence type="ECO:0000256" key="8">
    <source>
        <dbReference type="SAM" id="MobiDB-lite"/>
    </source>
</evidence>
<evidence type="ECO:0000256" key="6">
    <source>
        <dbReference type="ARBA" id="ARBA00022801"/>
    </source>
</evidence>
<feature type="compositionally biased region" description="Acidic residues" evidence="8">
    <location>
        <begin position="684"/>
        <end position="705"/>
    </location>
</feature>
<dbReference type="GO" id="GO:0015074">
    <property type="term" value="P:DNA integration"/>
    <property type="evidence" value="ECO:0007669"/>
    <property type="project" value="InterPro"/>
</dbReference>
<keyword evidence="7" id="KW-0695">RNA-directed DNA polymerase</keyword>
<dbReference type="GO" id="GO:0003964">
    <property type="term" value="F:RNA-directed DNA polymerase activity"/>
    <property type="evidence" value="ECO:0007669"/>
    <property type="project" value="UniProtKB-KW"/>
</dbReference>
<feature type="compositionally biased region" description="Basic and acidic residues" evidence="8">
    <location>
        <begin position="712"/>
        <end position="726"/>
    </location>
</feature>
<dbReference type="SUPFAM" id="SSF53098">
    <property type="entry name" value="Ribonuclease H-like"/>
    <property type="match status" value="1"/>
</dbReference>
<keyword evidence="6" id="KW-0378">Hydrolase</keyword>
<dbReference type="SUPFAM" id="SSF56672">
    <property type="entry name" value="DNA/RNA polymerases"/>
    <property type="match status" value="1"/>
</dbReference>
<dbReference type="Gene3D" id="3.30.420.10">
    <property type="entry name" value="Ribonuclease H-like superfamily/Ribonuclease H"/>
    <property type="match status" value="1"/>
</dbReference>
<dbReference type="Proteomes" id="UP001160148">
    <property type="component" value="Unassembled WGS sequence"/>
</dbReference>
<organism evidence="10 11">
    <name type="scientific">Macrosiphum euphorbiae</name>
    <name type="common">potato aphid</name>
    <dbReference type="NCBI Taxonomy" id="13131"/>
    <lineage>
        <taxon>Eukaryota</taxon>
        <taxon>Metazoa</taxon>
        <taxon>Ecdysozoa</taxon>
        <taxon>Arthropoda</taxon>
        <taxon>Hexapoda</taxon>
        <taxon>Insecta</taxon>
        <taxon>Pterygota</taxon>
        <taxon>Neoptera</taxon>
        <taxon>Paraneoptera</taxon>
        <taxon>Hemiptera</taxon>
        <taxon>Sternorrhyncha</taxon>
        <taxon>Aphidomorpha</taxon>
        <taxon>Aphidoidea</taxon>
        <taxon>Aphididae</taxon>
        <taxon>Macrosiphini</taxon>
        <taxon>Macrosiphum</taxon>
    </lineage>
</organism>
<name>A0AAV0WTA2_9HEMI</name>
<dbReference type="Gene3D" id="1.10.340.70">
    <property type="match status" value="1"/>
</dbReference>
<evidence type="ECO:0000256" key="7">
    <source>
        <dbReference type="ARBA" id="ARBA00022918"/>
    </source>
</evidence>
<evidence type="ECO:0000256" key="4">
    <source>
        <dbReference type="ARBA" id="ARBA00022722"/>
    </source>
</evidence>
<dbReference type="InterPro" id="IPR012337">
    <property type="entry name" value="RNaseH-like_sf"/>
</dbReference>
<dbReference type="AlphaFoldDB" id="A0AAV0WTA2"/>
<dbReference type="GO" id="GO:0004519">
    <property type="term" value="F:endonuclease activity"/>
    <property type="evidence" value="ECO:0007669"/>
    <property type="project" value="UniProtKB-KW"/>
</dbReference>
<keyword evidence="3" id="KW-0548">Nucleotidyltransferase</keyword>
<protein>
    <recommendedName>
        <fullName evidence="1">RNA-directed DNA polymerase</fullName>
        <ecNumber evidence="1">2.7.7.49</ecNumber>
    </recommendedName>
</protein>
<dbReference type="InterPro" id="IPR043128">
    <property type="entry name" value="Rev_trsase/Diguanyl_cyclase"/>
</dbReference>
<dbReference type="Pfam" id="PF00665">
    <property type="entry name" value="rve"/>
    <property type="match status" value="1"/>
</dbReference>
<dbReference type="PROSITE" id="PS50994">
    <property type="entry name" value="INTEGRASE"/>
    <property type="match status" value="1"/>
</dbReference>
<dbReference type="CDD" id="cd09274">
    <property type="entry name" value="RNase_HI_RT_Ty3"/>
    <property type="match status" value="1"/>
</dbReference>
<dbReference type="InterPro" id="IPR001584">
    <property type="entry name" value="Integrase_cat-core"/>
</dbReference>
<dbReference type="GO" id="GO:0042575">
    <property type="term" value="C:DNA polymerase complex"/>
    <property type="evidence" value="ECO:0007669"/>
    <property type="project" value="UniProtKB-ARBA"/>
</dbReference>
<evidence type="ECO:0000313" key="11">
    <source>
        <dbReference type="Proteomes" id="UP001160148"/>
    </source>
</evidence>
<evidence type="ECO:0000256" key="1">
    <source>
        <dbReference type="ARBA" id="ARBA00012493"/>
    </source>
</evidence>
<evidence type="ECO:0000256" key="3">
    <source>
        <dbReference type="ARBA" id="ARBA00022695"/>
    </source>
</evidence>
<evidence type="ECO:0000256" key="2">
    <source>
        <dbReference type="ARBA" id="ARBA00022679"/>
    </source>
</evidence>
<dbReference type="InterPro" id="IPR050951">
    <property type="entry name" value="Retrovirus_Pol_polyprotein"/>
</dbReference>
<dbReference type="Pfam" id="PF17921">
    <property type="entry name" value="Integrase_H2C2"/>
    <property type="match status" value="1"/>
</dbReference>
<accession>A0AAV0WTA2</accession>
<dbReference type="GO" id="GO:0003676">
    <property type="term" value="F:nucleic acid binding"/>
    <property type="evidence" value="ECO:0007669"/>
    <property type="project" value="InterPro"/>
</dbReference>
<dbReference type="EMBL" id="CARXXK010000002">
    <property type="protein sequence ID" value="CAI6358839.1"/>
    <property type="molecule type" value="Genomic_DNA"/>
</dbReference>
<dbReference type="EC" id="2.7.7.49" evidence="1"/>
<comment type="caution">
    <text evidence="10">The sequence shown here is derived from an EMBL/GenBank/DDBJ whole genome shotgun (WGS) entry which is preliminary data.</text>
</comment>
<dbReference type="InterPro" id="IPR036397">
    <property type="entry name" value="RNaseH_sf"/>
</dbReference>
<feature type="domain" description="Integrase catalytic" evidence="9">
    <location>
        <begin position="402"/>
        <end position="559"/>
    </location>
</feature>
<gene>
    <name evidence="10" type="ORF">MEUPH1_LOCUS14314</name>
</gene>
<dbReference type="FunFam" id="3.30.420.10:FF:000032">
    <property type="entry name" value="Retrovirus-related Pol polyprotein from transposon 297-like Protein"/>
    <property type="match status" value="1"/>
</dbReference>
<evidence type="ECO:0000313" key="10">
    <source>
        <dbReference type="EMBL" id="CAI6358839.1"/>
    </source>
</evidence>
<dbReference type="Gene3D" id="3.30.70.270">
    <property type="match status" value="2"/>
</dbReference>
<keyword evidence="2" id="KW-0808">Transferase</keyword>
<keyword evidence="4" id="KW-0540">Nuclease</keyword>
<feature type="region of interest" description="Disordered" evidence="8">
    <location>
        <begin position="679"/>
        <end position="753"/>
    </location>
</feature>
<keyword evidence="5" id="KW-0255">Endonuclease</keyword>
<reference evidence="10 11" key="1">
    <citation type="submission" date="2023-01" db="EMBL/GenBank/DDBJ databases">
        <authorList>
            <person name="Whitehead M."/>
        </authorList>
    </citation>
    <scope>NUCLEOTIDE SEQUENCE [LARGE SCALE GENOMIC DNA]</scope>
</reference>
<dbReference type="FunFam" id="3.30.70.270:FF:000023">
    <property type="entry name" value="Pol"/>
    <property type="match status" value="1"/>
</dbReference>
<dbReference type="GO" id="GO:0016787">
    <property type="term" value="F:hydrolase activity"/>
    <property type="evidence" value="ECO:0007669"/>
    <property type="project" value="UniProtKB-KW"/>
</dbReference>
<dbReference type="PANTHER" id="PTHR37984:SF5">
    <property type="entry name" value="PROTEIN NYNRIN-LIKE"/>
    <property type="match status" value="1"/>
</dbReference>
<evidence type="ECO:0000256" key="5">
    <source>
        <dbReference type="ARBA" id="ARBA00022759"/>
    </source>
</evidence>
<dbReference type="InterPro" id="IPR041373">
    <property type="entry name" value="RT_RNaseH"/>
</dbReference>
<dbReference type="InterPro" id="IPR043502">
    <property type="entry name" value="DNA/RNA_pol_sf"/>
</dbReference>
<keyword evidence="11" id="KW-1185">Reference proteome</keyword>
<evidence type="ECO:0000259" key="9">
    <source>
        <dbReference type="PROSITE" id="PS50994"/>
    </source>
</evidence>
<proteinExistence type="predicted"/>
<dbReference type="InterPro" id="IPR041588">
    <property type="entry name" value="Integrase_H2C2"/>
</dbReference>
<dbReference type="PANTHER" id="PTHR37984">
    <property type="entry name" value="PROTEIN CBG26694"/>
    <property type="match status" value="1"/>
</dbReference>